<organism evidence="1 2">
    <name type="scientific">Paucihalobacter ruber</name>
    <dbReference type="NCBI Taxonomy" id="2567861"/>
    <lineage>
        <taxon>Bacteria</taxon>
        <taxon>Pseudomonadati</taxon>
        <taxon>Bacteroidota</taxon>
        <taxon>Flavobacteriia</taxon>
        <taxon>Flavobacteriales</taxon>
        <taxon>Flavobacteriaceae</taxon>
        <taxon>Paucihalobacter</taxon>
    </lineage>
</organism>
<protein>
    <submittedName>
        <fullName evidence="1">Nucleotidyl transferase AbiEii/AbiGii toxin family protein</fullName>
    </submittedName>
</protein>
<keyword evidence="2" id="KW-1185">Reference proteome</keyword>
<dbReference type="InterPro" id="IPR014942">
    <property type="entry name" value="AbiEii"/>
</dbReference>
<dbReference type="Proteomes" id="UP000317332">
    <property type="component" value="Unassembled WGS sequence"/>
</dbReference>
<dbReference type="AlphaFoldDB" id="A0A506PJB1"/>
<keyword evidence="1" id="KW-0808">Transferase</keyword>
<sequence>MLQTNTVEKSTLDLLIKLQSIPLLSHLRLVGGTALALQIGHRKSIDLDFFGTIEETGLEITHEIKQYGIVNVEIMLDRKSIKMFTIENVKVDIVNYPYDWIDPLIESEGVKMAGKKDIAPMKIAAITNRGSKKDFVDIYFLLQEFSLQELLQFYSNKFPDASPYNAIRSLVYFEDAELQVMPEMVVPITWEEVKTTLRAAVEKL</sequence>
<reference evidence="1 2" key="1">
    <citation type="submission" date="2019-06" db="EMBL/GenBank/DDBJ databases">
        <title>Flavobacteriaceae Paucihalobacterium erythroidium CWB-1, complete genome.</title>
        <authorList>
            <person name="Wu S."/>
        </authorList>
    </citation>
    <scope>NUCLEOTIDE SEQUENCE [LARGE SCALE GENOMIC DNA]</scope>
    <source>
        <strain evidence="1 2">CWB-1</strain>
    </source>
</reference>
<gene>
    <name evidence="1" type="ORF">FJ651_06895</name>
</gene>
<dbReference type="GO" id="GO:0016740">
    <property type="term" value="F:transferase activity"/>
    <property type="evidence" value="ECO:0007669"/>
    <property type="project" value="UniProtKB-KW"/>
</dbReference>
<accession>A0A506PJB1</accession>
<proteinExistence type="predicted"/>
<comment type="caution">
    <text evidence="1">The sequence shown here is derived from an EMBL/GenBank/DDBJ whole genome shotgun (WGS) entry which is preliminary data.</text>
</comment>
<name>A0A506PJB1_9FLAO</name>
<dbReference type="Pfam" id="PF08843">
    <property type="entry name" value="AbiEii"/>
    <property type="match status" value="1"/>
</dbReference>
<evidence type="ECO:0000313" key="2">
    <source>
        <dbReference type="Proteomes" id="UP000317332"/>
    </source>
</evidence>
<dbReference type="OrthoDB" id="9796281at2"/>
<dbReference type="RefSeq" id="WP_140989747.1">
    <property type="nucleotide sequence ID" value="NZ_VHIQ01000003.1"/>
</dbReference>
<dbReference type="EMBL" id="VHIQ01000003">
    <property type="protein sequence ID" value="TPV33881.1"/>
    <property type="molecule type" value="Genomic_DNA"/>
</dbReference>
<evidence type="ECO:0000313" key="1">
    <source>
        <dbReference type="EMBL" id="TPV33881.1"/>
    </source>
</evidence>